<name>A0A411YIM8_9ACTN</name>
<proteinExistence type="predicted"/>
<dbReference type="Proteomes" id="UP000291469">
    <property type="component" value="Chromosome"/>
</dbReference>
<organism evidence="3 4">
    <name type="scientific">Egibacter rhizosphaerae</name>
    <dbReference type="NCBI Taxonomy" id="1670831"/>
    <lineage>
        <taxon>Bacteria</taxon>
        <taxon>Bacillati</taxon>
        <taxon>Actinomycetota</taxon>
        <taxon>Nitriliruptoria</taxon>
        <taxon>Egibacterales</taxon>
        <taxon>Egibacteraceae</taxon>
        <taxon>Egibacter</taxon>
    </lineage>
</organism>
<dbReference type="KEGG" id="erz:ER308_16885"/>
<evidence type="ECO:0000256" key="1">
    <source>
        <dbReference type="SAM" id="MobiDB-lite"/>
    </source>
</evidence>
<feature type="compositionally biased region" description="Polar residues" evidence="1">
    <location>
        <begin position="181"/>
        <end position="190"/>
    </location>
</feature>
<reference evidence="3 4" key="1">
    <citation type="submission" date="2019-01" db="EMBL/GenBank/DDBJ databases">
        <title>Egibacter rhizosphaerae EGI 80759T.</title>
        <authorList>
            <person name="Chen D.-D."/>
            <person name="Tian Y."/>
            <person name="Jiao J.-Y."/>
            <person name="Zhang X.-T."/>
            <person name="Zhang Y.-G."/>
            <person name="Zhang Y."/>
            <person name="Xiao M."/>
            <person name="Shu W.-S."/>
            <person name="Li W.-J."/>
        </authorList>
    </citation>
    <scope>NUCLEOTIDE SEQUENCE [LARGE SCALE GENOMIC DNA]</scope>
    <source>
        <strain evidence="3 4">EGI 80759</strain>
    </source>
</reference>
<keyword evidence="4" id="KW-1185">Reference proteome</keyword>
<keyword evidence="2" id="KW-1133">Transmembrane helix</keyword>
<feature type="region of interest" description="Disordered" evidence="1">
    <location>
        <begin position="181"/>
        <end position="201"/>
    </location>
</feature>
<feature type="transmembrane region" description="Helical" evidence="2">
    <location>
        <begin position="12"/>
        <end position="38"/>
    </location>
</feature>
<keyword evidence="2" id="KW-0472">Membrane</keyword>
<keyword evidence="2" id="KW-0812">Transmembrane</keyword>
<feature type="transmembrane region" description="Helical" evidence="2">
    <location>
        <begin position="44"/>
        <end position="67"/>
    </location>
</feature>
<protein>
    <submittedName>
        <fullName evidence="3">Uncharacterized protein</fullName>
    </submittedName>
</protein>
<evidence type="ECO:0000256" key="2">
    <source>
        <dbReference type="SAM" id="Phobius"/>
    </source>
</evidence>
<dbReference type="AlphaFoldDB" id="A0A411YIM8"/>
<feature type="transmembrane region" description="Helical" evidence="2">
    <location>
        <begin position="121"/>
        <end position="140"/>
    </location>
</feature>
<dbReference type="EMBL" id="CP036402">
    <property type="protein sequence ID" value="QBI21083.1"/>
    <property type="molecule type" value="Genomic_DNA"/>
</dbReference>
<sequence length="260" mass="26351">MTSTRPFATPGRLVGAGLVLHGIALVGRLIGLAGAPVAEPWQAALVHGLAVGVPLALVAPALAIVAWRRRDRVLLGVAAVLLLPAIVLTFGASLLATLAWLGALRGMPHRADLARPVRPTALVIPVVGLVAAAALVPAVYQRPMCWTFAEDEDGDRTYELAPELVEGPTYDLAEPGLSWSTLTSAGSTESRPAGGDTPDDVVRVGDSCVSHRAGPLQAAVAGGLALAAVGVAYRLAAVRPGAADDAPGTSRPASASADEG</sequence>
<accession>A0A411YIM8</accession>
<dbReference type="RefSeq" id="WP_131156076.1">
    <property type="nucleotide sequence ID" value="NZ_CP036402.1"/>
</dbReference>
<feature type="transmembrane region" description="Helical" evidence="2">
    <location>
        <begin position="74"/>
        <end position="101"/>
    </location>
</feature>
<evidence type="ECO:0000313" key="3">
    <source>
        <dbReference type="EMBL" id="QBI21083.1"/>
    </source>
</evidence>
<feature type="region of interest" description="Disordered" evidence="1">
    <location>
        <begin position="240"/>
        <end position="260"/>
    </location>
</feature>
<evidence type="ECO:0000313" key="4">
    <source>
        <dbReference type="Proteomes" id="UP000291469"/>
    </source>
</evidence>
<gene>
    <name evidence="3" type="ORF">ER308_16885</name>
</gene>